<comment type="caution">
    <text evidence="2">The sequence shown here is derived from an EMBL/GenBank/DDBJ whole genome shotgun (WGS) entry which is preliminary data.</text>
</comment>
<sequence>MPKVIGGLAALAALIAGILGHVDPLACVGRAALAFLLGWIAYQVWYVLFASRIPTHTLEFESRRSSSSEGSEGAP</sequence>
<evidence type="ECO:0000256" key="1">
    <source>
        <dbReference type="SAM" id="Phobius"/>
    </source>
</evidence>
<dbReference type="EMBL" id="JACOSL010000033">
    <property type="protein sequence ID" value="MBI1756524.1"/>
    <property type="molecule type" value="Genomic_DNA"/>
</dbReference>
<name>A0A931PTM5_FIMGI</name>
<keyword evidence="1" id="KW-0472">Membrane</keyword>
<evidence type="ECO:0000313" key="2">
    <source>
        <dbReference type="EMBL" id="MBI1756524.1"/>
    </source>
</evidence>
<evidence type="ECO:0000313" key="3">
    <source>
        <dbReference type="Proteomes" id="UP000727962"/>
    </source>
</evidence>
<dbReference type="AlphaFoldDB" id="A0A931PTM5"/>
<accession>A0A931PTM5</accession>
<dbReference type="Proteomes" id="UP000727962">
    <property type="component" value="Unassembled WGS sequence"/>
</dbReference>
<feature type="transmembrane region" description="Helical" evidence="1">
    <location>
        <begin position="30"/>
        <end position="49"/>
    </location>
</feature>
<proteinExistence type="predicted"/>
<keyword evidence="1" id="KW-1133">Transmembrane helix</keyword>
<protein>
    <submittedName>
        <fullName evidence="2">Uncharacterized protein</fullName>
    </submittedName>
</protein>
<keyword evidence="1" id="KW-0812">Transmembrane</keyword>
<reference evidence="2" key="1">
    <citation type="submission" date="2020-07" db="EMBL/GenBank/DDBJ databases">
        <title>Huge and variable diversity of episymbiotic CPR bacteria and DPANN archaea in groundwater ecosystems.</title>
        <authorList>
            <person name="He C.Y."/>
            <person name="Keren R."/>
            <person name="Whittaker M."/>
            <person name="Farag I.F."/>
            <person name="Doudna J."/>
            <person name="Cate J.H.D."/>
            <person name="Banfield J.F."/>
        </authorList>
    </citation>
    <scope>NUCLEOTIDE SEQUENCE</scope>
    <source>
        <strain evidence="2">NC_groundwater_17_Pr7_B-0.1um_64_12</strain>
    </source>
</reference>
<gene>
    <name evidence="2" type="ORF">HYR64_05395</name>
</gene>
<organism evidence="2 3">
    <name type="scientific">Fimbriimonas ginsengisoli</name>
    <dbReference type="NCBI Taxonomy" id="1005039"/>
    <lineage>
        <taxon>Bacteria</taxon>
        <taxon>Bacillati</taxon>
        <taxon>Armatimonadota</taxon>
        <taxon>Fimbriimonadia</taxon>
        <taxon>Fimbriimonadales</taxon>
        <taxon>Fimbriimonadaceae</taxon>
        <taxon>Fimbriimonas</taxon>
    </lineage>
</organism>